<gene>
    <name evidence="3" type="ORF">OSB1V03_LOCUS8078</name>
</gene>
<dbReference type="Gene3D" id="3.30.200.20">
    <property type="entry name" value="Phosphorylase Kinase, domain 1"/>
    <property type="match status" value="1"/>
</dbReference>
<feature type="domain" description="Protein kinase" evidence="2">
    <location>
        <begin position="165"/>
        <end position="365"/>
    </location>
</feature>
<name>A0A7R9KQR6_9ACAR</name>
<dbReference type="PANTHER" id="PTHR24348">
    <property type="entry name" value="SERINE/THREONINE-PROTEIN KINASE UNC-51-RELATED"/>
    <property type="match status" value="1"/>
</dbReference>
<dbReference type="GO" id="GO:0004674">
    <property type="term" value="F:protein serine/threonine kinase activity"/>
    <property type="evidence" value="ECO:0007669"/>
    <property type="project" value="InterPro"/>
</dbReference>
<dbReference type="InterPro" id="IPR011009">
    <property type="entry name" value="Kinase-like_dom_sf"/>
</dbReference>
<dbReference type="GO" id="GO:0006914">
    <property type="term" value="P:autophagy"/>
    <property type="evidence" value="ECO:0007669"/>
    <property type="project" value="UniProtKB-ARBA"/>
</dbReference>
<dbReference type="PROSITE" id="PS50011">
    <property type="entry name" value="PROTEIN_KINASE_DOM"/>
    <property type="match status" value="1"/>
</dbReference>
<evidence type="ECO:0000259" key="2">
    <source>
        <dbReference type="PROSITE" id="PS50011"/>
    </source>
</evidence>
<feature type="region of interest" description="Disordered" evidence="1">
    <location>
        <begin position="1"/>
        <end position="99"/>
    </location>
</feature>
<evidence type="ECO:0000313" key="4">
    <source>
        <dbReference type="Proteomes" id="UP000759131"/>
    </source>
</evidence>
<protein>
    <recommendedName>
        <fullName evidence="2">Protein kinase domain-containing protein</fullName>
    </recommendedName>
</protein>
<keyword evidence="4" id="KW-1185">Reference proteome</keyword>
<dbReference type="GO" id="GO:0010506">
    <property type="term" value="P:regulation of autophagy"/>
    <property type="evidence" value="ECO:0007669"/>
    <property type="project" value="InterPro"/>
</dbReference>
<dbReference type="PANTHER" id="PTHR24348:SF68">
    <property type="entry name" value="SERINE_THREONINE-PROTEIN KINASE ATG1C"/>
    <property type="match status" value="1"/>
</dbReference>
<dbReference type="Proteomes" id="UP000759131">
    <property type="component" value="Unassembled WGS sequence"/>
</dbReference>
<sequence>MKGTPQQPIGDNLLTPPTTGRRRHSWTYGSPGDSPFEQSPNDWLPSALNSPVTPESTPGRPNSPVTPEAQVLGATGGEPLAETLTGPPRHVPTGRTPRHRYIEPPIRRLDALYMKMPDGYPMAGQANTISGELYLSSGAESARGLRDKTVRDLATLEGKGFTIQFDRGSEIGEGFFSKVFRGTYNEQISNVGERQGRHLDVNTGTEFAAKYVELAPNSERERYLYHECEKRTLRSLRHPNIVSYRVAINLGQRVILRNVSDTECGDIVTYRRMFLIMDYADQGTLYQFGMKGMLTDYLTVQFTRELSSAMAYMHDNGVVHQDCHTKNVLVFSAPDSEYTAKWIDFGLSVSWSVYGQLGVVISAQD</sequence>
<dbReference type="Gene3D" id="1.10.510.10">
    <property type="entry name" value="Transferase(Phosphotransferase) domain 1"/>
    <property type="match status" value="1"/>
</dbReference>
<dbReference type="InterPro" id="IPR045269">
    <property type="entry name" value="Atg1-like"/>
</dbReference>
<feature type="non-terminal residue" evidence="3">
    <location>
        <position position="365"/>
    </location>
</feature>
<dbReference type="SMART" id="SM00220">
    <property type="entry name" value="S_TKc"/>
    <property type="match status" value="1"/>
</dbReference>
<reference evidence="3" key="1">
    <citation type="submission" date="2020-11" db="EMBL/GenBank/DDBJ databases">
        <authorList>
            <person name="Tran Van P."/>
        </authorList>
    </citation>
    <scope>NUCLEOTIDE SEQUENCE</scope>
</reference>
<dbReference type="InterPro" id="IPR000719">
    <property type="entry name" value="Prot_kinase_dom"/>
</dbReference>
<evidence type="ECO:0000313" key="3">
    <source>
        <dbReference type="EMBL" id="CAD7627653.1"/>
    </source>
</evidence>
<dbReference type="GO" id="GO:0005737">
    <property type="term" value="C:cytoplasm"/>
    <property type="evidence" value="ECO:0007669"/>
    <property type="project" value="TreeGrafter"/>
</dbReference>
<accession>A0A7R9KQR6</accession>
<dbReference type="Pfam" id="PF00069">
    <property type="entry name" value="Pkinase"/>
    <property type="match status" value="1"/>
</dbReference>
<dbReference type="AlphaFoldDB" id="A0A7R9KQR6"/>
<dbReference type="EMBL" id="OC859496">
    <property type="protein sequence ID" value="CAD7627653.1"/>
    <property type="molecule type" value="Genomic_DNA"/>
</dbReference>
<feature type="compositionally biased region" description="Polar residues" evidence="1">
    <location>
        <begin position="36"/>
        <end position="65"/>
    </location>
</feature>
<evidence type="ECO:0000256" key="1">
    <source>
        <dbReference type="SAM" id="MobiDB-lite"/>
    </source>
</evidence>
<dbReference type="EMBL" id="CAJPIZ010004921">
    <property type="protein sequence ID" value="CAG2108083.1"/>
    <property type="molecule type" value="Genomic_DNA"/>
</dbReference>
<dbReference type="OrthoDB" id="5985221at2759"/>
<dbReference type="SUPFAM" id="SSF56112">
    <property type="entry name" value="Protein kinase-like (PK-like)"/>
    <property type="match status" value="1"/>
</dbReference>
<proteinExistence type="predicted"/>
<dbReference type="GO" id="GO:0005524">
    <property type="term" value="F:ATP binding"/>
    <property type="evidence" value="ECO:0007669"/>
    <property type="project" value="InterPro"/>
</dbReference>
<organism evidence="3">
    <name type="scientific">Medioppia subpectinata</name>
    <dbReference type="NCBI Taxonomy" id="1979941"/>
    <lineage>
        <taxon>Eukaryota</taxon>
        <taxon>Metazoa</taxon>
        <taxon>Ecdysozoa</taxon>
        <taxon>Arthropoda</taxon>
        <taxon>Chelicerata</taxon>
        <taxon>Arachnida</taxon>
        <taxon>Acari</taxon>
        <taxon>Acariformes</taxon>
        <taxon>Sarcoptiformes</taxon>
        <taxon>Oribatida</taxon>
        <taxon>Brachypylina</taxon>
        <taxon>Oppioidea</taxon>
        <taxon>Oppiidae</taxon>
        <taxon>Medioppia</taxon>
    </lineage>
</organism>